<name>A0A1I2GPS0_9BACT</name>
<dbReference type="InterPro" id="IPR035965">
    <property type="entry name" value="PAS-like_dom_sf"/>
</dbReference>
<evidence type="ECO:0000256" key="2">
    <source>
        <dbReference type="SAM" id="Coils"/>
    </source>
</evidence>
<evidence type="ECO:0000256" key="1">
    <source>
        <dbReference type="ARBA" id="ARBA00022553"/>
    </source>
</evidence>
<protein>
    <submittedName>
        <fullName evidence="6">Anti-anti-sigma factor</fullName>
    </submittedName>
</protein>
<dbReference type="AlphaFoldDB" id="A0A1I2GPS0"/>
<dbReference type="PROSITE" id="PS50113">
    <property type="entry name" value="PAC"/>
    <property type="match status" value="1"/>
</dbReference>
<keyword evidence="7" id="KW-1185">Reference proteome</keyword>
<keyword evidence="2" id="KW-0175">Coiled coil</keyword>
<dbReference type="InterPro" id="IPR000700">
    <property type="entry name" value="PAS-assoc_C"/>
</dbReference>
<dbReference type="PROSITE" id="PS50801">
    <property type="entry name" value="STAS"/>
    <property type="match status" value="1"/>
</dbReference>
<dbReference type="Pfam" id="PF01740">
    <property type="entry name" value="STAS"/>
    <property type="match status" value="1"/>
</dbReference>
<evidence type="ECO:0000313" key="6">
    <source>
        <dbReference type="EMBL" id="SFF19009.1"/>
    </source>
</evidence>
<evidence type="ECO:0000259" key="5">
    <source>
        <dbReference type="PROSITE" id="PS50801"/>
    </source>
</evidence>
<sequence length="312" mass="33884">MSSHDGPSDRAGESSTDALRQRIAELERQVVEQQRTIEALREANAWNLDDHDAQQSLLRLIDCSSDFIGIADMEGHALYVNAAGRELVGLSSMEEAKRTLVQSYFDPADLPYVQETILPIVLRTGQWAGEFRFRHIGTGATIPVHYSLFLAKNAKNEPIGLATITRDLRSMKRAEEERQRLQEEIIRVQATTLAELSTPLIPISDRVVVMPLIGQVDETRAKQVLETLLDGISKRRAAIAILDVTGVSMVDSAVANGLVQAARAVRLLGAQVVLTGIRPEVAGTLVGLGLGLDGLVVRGTLQSGIAFAMESG</sequence>
<feature type="domain" description="PAC" evidence="4">
    <location>
        <begin position="127"/>
        <end position="180"/>
    </location>
</feature>
<evidence type="ECO:0000259" key="3">
    <source>
        <dbReference type="PROSITE" id="PS50112"/>
    </source>
</evidence>
<keyword evidence="1" id="KW-0597">Phosphoprotein</keyword>
<dbReference type="NCBIfam" id="TIGR00229">
    <property type="entry name" value="sensory_box"/>
    <property type="match status" value="1"/>
</dbReference>
<evidence type="ECO:0000313" key="7">
    <source>
        <dbReference type="Proteomes" id="UP000199400"/>
    </source>
</evidence>
<gene>
    <name evidence="6" type="ORF">SAMN02745121_07406</name>
</gene>
<dbReference type="OrthoDB" id="5421862at2"/>
<dbReference type="InterPro" id="IPR036513">
    <property type="entry name" value="STAS_dom_sf"/>
</dbReference>
<dbReference type="InterPro" id="IPR000014">
    <property type="entry name" value="PAS"/>
</dbReference>
<dbReference type="CDD" id="cd07041">
    <property type="entry name" value="STAS_RsbR_RsbS_like"/>
    <property type="match status" value="1"/>
</dbReference>
<proteinExistence type="predicted"/>
<dbReference type="PANTHER" id="PTHR33745">
    <property type="entry name" value="RSBT ANTAGONIST PROTEIN RSBS-RELATED"/>
    <property type="match status" value="1"/>
</dbReference>
<dbReference type="InterPro" id="IPR051932">
    <property type="entry name" value="Bact_StressResp_Reg"/>
</dbReference>
<accession>A0A1I2GPS0</accession>
<dbReference type="EMBL" id="FOMX01000034">
    <property type="protein sequence ID" value="SFF19009.1"/>
    <property type="molecule type" value="Genomic_DNA"/>
</dbReference>
<dbReference type="SUPFAM" id="SSF55785">
    <property type="entry name" value="PYP-like sensor domain (PAS domain)"/>
    <property type="match status" value="1"/>
</dbReference>
<reference evidence="7" key="1">
    <citation type="submission" date="2016-10" db="EMBL/GenBank/DDBJ databases">
        <authorList>
            <person name="Varghese N."/>
            <person name="Submissions S."/>
        </authorList>
    </citation>
    <scope>NUCLEOTIDE SEQUENCE [LARGE SCALE GENOMIC DNA]</scope>
    <source>
        <strain evidence="7">ATCC 25963</strain>
    </source>
</reference>
<feature type="coiled-coil region" evidence="2">
    <location>
        <begin position="164"/>
        <end position="191"/>
    </location>
</feature>
<dbReference type="SMART" id="SM00091">
    <property type="entry name" value="PAS"/>
    <property type="match status" value="1"/>
</dbReference>
<evidence type="ECO:0000259" key="4">
    <source>
        <dbReference type="PROSITE" id="PS50113"/>
    </source>
</evidence>
<dbReference type="Proteomes" id="UP000199400">
    <property type="component" value="Unassembled WGS sequence"/>
</dbReference>
<dbReference type="SUPFAM" id="SSF52091">
    <property type="entry name" value="SpoIIaa-like"/>
    <property type="match status" value="1"/>
</dbReference>
<dbReference type="CDD" id="cd00130">
    <property type="entry name" value="PAS"/>
    <property type="match status" value="1"/>
</dbReference>
<dbReference type="PROSITE" id="PS50112">
    <property type="entry name" value="PAS"/>
    <property type="match status" value="1"/>
</dbReference>
<dbReference type="STRING" id="54.SAMN02745121_07406"/>
<dbReference type="Gene3D" id="3.30.750.24">
    <property type="entry name" value="STAS domain"/>
    <property type="match status" value="1"/>
</dbReference>
<dbReference type="Gene3D" id="3.30.450.20">
    <property type="entry name" value="PAS domain"/>
    <property type="match status" value="1"/>
</dbReference>
<feature type="domain" description="STAS" evidence="5">
    <location>
        <begin position="197"/>
        <end position="308"/>
    </location>
</feature>
<feature type="domain" description="PAS" evidence="3">
    <location>
        <begin position="53"/>
        <end position="125"/>
    </location>
</feature>
<organism evidence="6 7">
    <name type="scientific">Nannocystis exedens</name>
    <dbReference type="NCBI Taxonomy" id="54"/>
    <lineage>
        <taxon>Bacteria</taxon>
        <taxon>Pseudomonadati</taxon>
        <taxon>Myxococcota</taxon>
        <taxon>Polyangia</taxon>
        <taxon>Nannocystales</taxon>
        <taxon>Nannocystaceae</taxon>
        <taxon>Nannocystis</taxon>
    </lineage>
</organism>
<feature type="coiled-coil region" evidence="2">
    <location>
        <begin position="16"/>
        <end position="43"/>
    </location>
</feature>
<dbReference type="InterPro" id="IPR002645">
    <property type="entry name" value="STAS_dom"/>
</dbReference>
<dbReference type="PANTHER" id="PTHR33745:SF3">
    <property type="entry name" value="RSBT CO-ANTAGONIST PROTEIN RSBRC"/>
    <property type="match status" value="1"/>
</dbReference>